<feature type="transmembrane region" description="Helical" evidence="10">
    <location>
        <begin position="151"/>
        <end position="169"/>
    </location>
</feature>
<dbReference type="Proteomes" id="UP000572635">
    <property type="component" value="Unassembled WGS sequence"/>
</dbReference>
<evidence type="ECO:0000259" key="12">
    <source>
        <dbReference type="PROSITE" id="PS50929"/>
    </source>
</evidence>
<evidence type="ECO:0000256" key="10">
    <source>
        <dbReference type="SAM" id="Phobius"/>
    </source>
</evidence>
<accession>A0A7W8QP31</accession>
<keyword evidence="7 13" id="KW-0067">ATP-binding</keyword>
<dbReference type="EMBL" id="JACHDB010000001">
    <property type="protein sequence ID" value="MBB5433970.1"/>
    <property type="molecule type" value="Genomic_DNA"/>
</dbReference>
<evidence type="ECO:0000256" key="8">
    <source>
        <dbReference type="ARBA" id="ARBA00022989"/>
    </source>
</evidence>
<dbReference type="InterPro" id="IPR027417">
    <property type="entry name" value="P-loop_NTPase"/>
</dbReference>
<evidence type="ECO:0000256" key="5">
    <source>
        <dbReference type="ARBA" id="ARBA00022692"/>
    </source>
</evidence>
<evidence type="ECO:0000313" key="13">
    <source>
        <dbReference type="EMBL" id="MBB5433970.1"/>
    </source>
</evidence>
<dbReference type="Pfam" id="PF00005">
    <property type="entry name" value="ABC_tran"/>
    <property type="match status" value="1"/>
</dbReference>
<evidence type="ECO:0000256" key="1">
    <source>
        <dbReference type="ARBA" id="ARBA00004651"/>
    </source>
</evidence>
<keyword evidence="4" id="KW-0997">Cell inner membrane</keyword>
<dbReference type="InterPro" id="IPR003593">
    <property type="entry name" value="AAA+_ATPase"/>
</dbReference>
<keyword evidence="5 10" id="KW-0812">Transmembrane</keyword>
<feature type="transmembrane region" description="Helical" evidence="10">
    <location>
        <begin position="32"/>
        <end position="58"/>
    </location>
</feature>
<evidence type="ECO:0000256" key="9">
    <source>
        <dbReference type="ARBA" id="ARBA00023136"/>
    </source>
</evidence>
<dbReference type="PROSITE" id="PS50929">
    <property type="entry name" value="ABC_TM1F"/>
    <property type="match status" value="1"/>
</dbReference>
<comment type="caution">
    <text evidence="13">The sequence shown here is derived from an EMBL/GenBank/DDBJ whole genome shotgun (WGS) entry which is preliminary data.</text>
</comment>
<keyword evidence="8 10" id="KW-1133">Transmembrane helix</keyword>
<feature type="transmembrane region" description="Helical" evidence="10">
    <location>
        <begin position="175"/>
        <end position="192"/>
    </location>
</feature>
<feature type="transmembrane region" description="Helical" evidence="10">
    <location>
        <begin position="284"/>
        <end position="301"/>
    </location>
</feature>
<sequence length="590" mass="60403">MTGENAHRMLPVASARQTWSVARAAFGRARGAAAATVAVSIAANLCALAAPWILGMLVDAVDQGQGAERIAVLAAAIAVSAVAAGLLNTVEVVLIARVGETALARLREDVVERALRLPAPVLSRLSSGDLLSRVSDDVSVVGEVVREKAPMVLSSLITVVLALGGMSALDWRLGLAGACALPVYVLSLRWYLPRSAPLYAKERELMGERAQALVSTLHGAETVHAYRMHGERAALIDEKSNAARGAALRVFRKFTLFAGGMNAAECVGLSAIVAAGFWLVGAEAVTVGAATAAALIFHRLFGPLGALMMTFNDIQSAGASLARMAGVTLLPEPAAPADARRPADGGIELRGVGHRYDGGPAVLDDVTLAVAPGERVALVGASGAGKTTLASAVAGVIEPAEGTVLLGGVPLDRIDPDALRRHKALVSQEAHVFAGTLADNVRLADPGAGDDRVAAALETVGALGWAEALPEGLGTVVGEGGARLTAYQGQQLALARLVLADPAVAILDEASAEAGSAGARDLERAAQAAVEGRTALVVAHRLAQAVTADRIVVLESGRVAEQGTHDELVARGGRYAELWSAWSGDGDGGR</sequence>
<dbReference type="InterPro" id="IPR036640">
    <property type="entry name" value="ABC1_TM_sf"/>
</dbReference>
<feature type="domain" description="ABC transporter" evidence="11">
    <location>
        <begin position="347"/>
        <end position="581"/>
    </location>
</feature>
<dbReference type="Gene3D" id="3.40.50.300">
    <property type="entry name" value="P-loop containing nucleotide triphosphate hydrolases"/>
    <property type="match status" value="1"/>
</dbReference>
<keyword evidence="14" id="KW-1185">Reference proteome</keyword>
<organism evidence="13 14">
    <name type="scientific">Nocardiopsis composta</name>
    <dbReference type="NCBI Taxonomy" id="157465"/>
    <lineage>
        <taxon>Bacteria</taxon>
        <taxon>Bacillati</taxon>
        <taxon>Actinomycetota</taxon>
        <taxon>Actinomycetes</taxon>
        <taxon>Streptosporangiales</taxon>
        <taxon>Nocardiopsidaceae</taxon>
        <taxon>Nocardiopsis</taxon>
    </lineage>
</organism>
<dbReference type="Pfam" id="PF00664">
    <property type="entry name" value="ABC_membrane"/>
    <property type="match status" value="1"/>
</dbReference>
<gene>
    <name evidence="13" type="ORF">HDA36_004054</name>
</gene>
<evidence type="ECO:0000256" key="7">
    <source>
        <dbReference type="ARBA" id="ARBA00022840"/>
    </source>
</evidence>
<evidence type="ECO:0000259" key="11">
    <source>
        <dbReference type="PROSITE" id="PS50893"/>
    </source>
</evidence>
<dbReference type="GO" id="GO:0140359">
    <property type="term" value="F:ABC-type transporter activity"/>
    <property type="evidence" value="ECO:0007669"/>
    <property type="project" value="InterPro"/>
</dbReference>
<keyword evidence="9 10" id="KW-0472">Membrane</keyword>
<evidence type="ECO:0000256" key="3">
    <source>
        <dbReference type="ARBA" id="ARBA00022475"/>
    </source>
</evidence>
<dbReference type="InterPro" id="IPR011527">
    <property type="entry name" value="ABC1_TM_dom"/>
</dbReference>
<dbReference type="SMART" id="SM00382">
    <property type="entry name" value="AAA"/>
    <property type="match status" value="1"/>
</dbReference>
<dbReference type="PROSITE" id="PS50893">
    <property type="entry name" value="ABC_TRANSPORTER_2"/>
    <property type="match status" value="1"/>
</dbReference>
<dbReference type="RefSeq" id="WP_246528303.1">
    <property type="nucleotide sequence ID" value="NZ_BAAAJD010000040.1"/>
</dbReference>
<keyword evidence="6" id="KW-0547">Nucleotide-binding</keyword>
<dbReference type="GO" id="GO:0016887">
    <property type="term" value="F:ATP hydrolysis activity"/>
    <property type="evidence" value="ECO:0007669"/>
    <property type="project" value="InterPro"/>
</dbReference>
<dbReference type="PANTHER" id="PTHR24221:SF654">
    <property type="entry name" value="ATP-BINDING CASSETTE SUB-FAMILY B MEMBER 6"/>
    <property type="match status" value="1"/>
</dbReference>
<dbReference type="GO" id="GO:0005524">
    <property type="term" value="F:ATP binding"/>
    <property type="evidence" value="ECO:0007669"/>
    <property type="project" value="UniProtKB-KW"/>
</dbReference>
<protein>
    <submittedName>
        <fullName evidence="13">ATP-binding cassette subfamily C protein</fullName>
    </submittedName>
</protein>
<proteinExistence type="predicted"/>
<evidence type="ECO:0000256" key="6">
    <source>
        <dbReference type="ARBA" id="ARBA00022741"/>
    </source>
</evidence>
<evidence type="ECO:0000256" key="4">
    <source>
        <dbReference type="ARBA" id="ARBA00022519"/>
    </source>
</evidence>
<reference evidence="13 14" key="1">
    <citation type="submission" date="2020-08" db="EMBL/GenBank/DDBJ databases">
        <title>Sequencing the genomes of 1000 actinobacteria strains.</title>
        <authorList>
            <person name="Klenk H.-P."/>
        </authorList>
    </citation>
    <scope>NUCLEOTIDE SEQUENCE [LARGE SCALE GENOMIC DNA]</scope>
    <source>
        <strain evidence="13 14">DSM 44551</strain>
    </source>
</reference>
<name>A0A7W8QP31_9ACTN</name>
<dbReference type="SUPFAM" id="SSF52540">
    <property type="entry name" value="P-loop containing nucleoside triphosphate hydrolases"/>
    <property type="match status" value="1"/>
</dbReference>
<dbReference type="InterPro" id="IPR003439">
    <property type="entry name" value="ABC_transporter-like_ATP-bd"/>
</dbReference>
<comment type="subcellular location">
    <subcellularLocation>
        <location evidence="1">Cell membrane</location>
        <topology evidence="1">Multi-pass membrane protein</topology>
    </subcellularLocation>
</comment>
<keyword evidence="2" id="KW-0813">Transport</keyword>
<dbReference type="SUPFAM" id="SSF90123">
    <property type="entry name" value="ABC transporter transmembrane region"/>
    <property type="match status" value="1"/>
</dbReference>
<evidence type="ECO:0000256" key="2">
    <source>
        <dbReference type="ARBA" id="ARBA00022448"/>
    </source>
</evidence>
<keyword evidence="3" id="KW-1003">Cell membrane</keyword>
<dbReference type="AlphaFoldDB" id="A0A7W8QP31"/>
<evidence type="ECO:0000313" key="14">
    <source>
        <dbReference type="Proteomes" id="UP000572635"/>
    </source>
</evidence>
<dbReference type="CDD" id="cd07346">
    <property type="entry name" value="ABC_6TM_exporters"/>
    <property type="match status" value="1"/>
</dbReference>
<dbReference type="GO" id="GO:0034040">
    <property type="term" value="F:ATPase-coupled lipid transmembrane transporter activity"/>
    <property type="evidence" value="ECO:0007669"/>
    <property type="project" value="TreeGrafter"/>
</dbReference>
<feature type="domain" description="ABC transmembrane type-1" evidence="12">
    <location>
        <begin position="34"/>
        <end position="316"/>
    </location>
</feature>
<dbReference type="PANTHER" id="PTHR24221">
    <property type="entry name" value="ATP-BINDING CASSETTE SUB-FAMILY B"/>
    <property type="match status" value="1"/>
</dbReference>
<dbReference type="InterPro" id="IPR039421">
    <property type="entry name" value="Type_1_exporter"/>
</dbReference>
<dbReference type="FunFam" id="3.40.50.300:FF:001001">
    <property type="entry name" value="Multidrug ABC transporter ATP-binding protein"/>
    <property type="match status" value="1"/>
</dbReference>
<dbReference type="Gene3D" id="1.20.1560.10">
    <property type="entry name" value="ABC transporter type 1, transmembrane domain"/>
    <property type="match status" value="1"/>
</dbReference>
<dbReference type="GO" id="GO:0005886">
    <property type="term" value="C:plasma membrane"/>
    <property type="evidence" value="ECO:0007669"/>
    <property type="project" value="UniProtKB-SubCell"/>
</dbReference>
<feature type="transmembrane region" description="Helical" evidence="10">
    <location>
        <begin position="70"/>
        <end position="96"/>
    </location>
</feature>